<dbReference type="PANTHER" id="PTHR36844">
    <property type="entry name" value="PROTEASE PRSW"/>
    <property type="match status" value="1"/>
</dbReference>
<feature type="transmembrane region" description="Helical" evidence="1">
    <location>
        <begin position="125"/>
        <end position="145"/>
    </location>
</feature>
<dbReference type="AlphaFoldDB" id="A0A7W0CIB2"/>
<evidence type="ECO:0000313" key="3">
    <source>
        <dbReference type="Proteomes" id="UP000530928"/>
    </source>
</evidence>
<feature type="transmembrane region" description="Helical" evidence="1">
    <location>
        <begin position="212"/>
        <end position="228"/>
    </location>
</feature>
<feature type="transmembrane region" description="Helical" evidence="1">
    <location>
        <begin position="7"/>
        <end position="24"/>
    </location>
</feature>
<keyword evidence="1" id="KW-1133">Transmembrane helix</keyword>
<feature type="transmembrane region" description="Helical" evidence="1">
    <location>
        <begin position="177"/>
        <end position="200"/>
    </location>
</feature>
<dbReference type="Proteomes" id="UP000530928">
    <property type="component" value="Unassembled WGS sequence"/>
</dbReference>
<name>A0A7W0CIB2_9ACTN</name>
<dbReference type="InterPro" id="IPR026898">
    <property type="entry name" value="PrsW"/>
</dbReference>
<dbReference type="RefSeq" id="WP_181610367.1">
    <property type="nucleotide sequence ID" value="NZ_BAABAM010000002.1"/>
</dbReference>
<feature type="transmembrane region" description="Helical" evidence="1">
    <location>
        <begin position="63"/>
        <end position="85"/>
    </location>
</feature>
<evidence type="ECO:0000313" key="2">
    <source>
        <dbReference type="EMBL" id="MBA2891584.1"/>
    </source>
</evidence>
<dbReference type="Pfam" id="PF13367">
    <property type="entry name" value="PrsW-protease"/>
    <property type="match status" value="1"/>
</dbReference>
<reference evidence="2 3" key="1">
    <citation type="submission" date="2020-07" db="EMBL/GenBank/DDBJ databases">
        <title>Genomic Encyclopedia of Type Strains, Phase IV (KMG-IV): sequencing the most valuable type-strain genomes for metagenomic binning, comparative biology and taxonomic classification.</title>
        <authorList>
            <person name="Goeker M."/>
        </authorList>
    </citation>
    <scope>NUCLEOTIDE SEQUENCE [LARGE SCALE GENOMIC DNA]</scope>
    <source>
        <strain evidence="2 3">DSM 45533</strain>
    </source>
</reference>
<accession>A0A7W0CIB2</accession>
<feature type="transmembrane region" description="Helical" evidence="1">
    <location>
        <begin position="30"/>
        <end position="51"/>
    </location>
</feature>
<dbReference type="PANTHER" id="PTHR36844:SF1">
    <property type="entry name" value="PROTEASE PRSW"/>
    <property type="match status" value="1"/>
</dbReference>
<keyword evidence="1" id="KW-0472">Membrane</keyword>
<dbReference type="EMBL" id="JACDUR010000003">
    <property type="protein sequence ID" value="MBA2891584.1"/>
    <property type="molecule type" value="Genomic_DNA"/>
</dbReference>
<feature type="transmembrane region" description="Helical" evidence="1">
    <location>
        <begin position="248"/>
        <end position="268"/>
    </location>
</feature>
<sequence length="278" mass="30575">MRSWLKVFLIGLALWVATIAVTMWTLNSNLIPTVVLLGSFLVPVTFVVWAYERGRSEHVTVELLFRAFIVGGVLGVLGASLLETWLLQPSIWMYMGVGFIEEGVKLLALLFVARHLRHRTLRDGLVLGATVGFGFAAFESAGYAFNAMFTESGHLSLQQLVETEVLRGLLAPLGHGLWTAIVGGVLFSGAGLLPILLAYLGVSVLHALWDSMRGIAIALTMVFTGRQWQFDQLRIGQVPAVTDGQVHMYTFLDWLGLTIISVIALLWLRGLSKRPQSQ</sequence>
<dbReference type="GO" id="GO:0008233">
    <property type="term" value="F:peptidase activity"/>
    <property type="evidence" value="ECO:0007669"/>
    <property type="project" value="InterPro"/>
</dbReference>
<keyword evidence="3" id="KW-1185">Reference proteome</keyword>
<evidence type="ECO:0000256" key="1">
    <source>
        <dbReference type="SAM" id="Phobius"/>
    </source>
</evidence>
<feature type="transmembrane region" description="Helical" evidence="1">
    <location>
        <begin position="91"/>
        <end position="113"/>
    </location>
</feature>
<comment type="caution">
    <text evidence="2">The sequence shown here is derived from an EMBL/GenBank/DDBJ whole genome shotgun (WGS) entry which is preliminary data.</text>
</comment>
<proteinExistence type="predicted"/>
<protein>
    <submittedName>
        <fullName evidence="2">RsiW-degrading membrane proteinase PrsW (M82 family)</fullName>
    </submittedName>
</protein>
<organism evidence="2 3">
    <name type="scientific">Nonomuraea soli</name>
    <dbReference type="NCBI Taxonomy" id="1032476"/>
    <lineage>
        <taxon>Bacteria</taxon>
        <taxon>Bacillati</taxon>
        <taxon>Actinomycetota</taxon>
        <taxon>Actinomycetes</taxon>
        <taxon>Streptosporangiales</taxon>
        <taxon>Streptosporangiaceae</taxon>
        <taxon>Nonomuraea</taxon>
    </lineage>
</organism>
<gene>
    <name evidence="2" type="ORF">HNR30_002925</name>
</gene>
<keyword evidence="1" id="KW-0812">Transmembrane</keyword>